<dbReference type="InterPro" id="IPR007577">
    <property type="entry name" value="GlycoTrfase_DXD_sugar-bd_CS"/>
</dbReference>
<dbReference type="AlphaFoldDB" id="A0A8S2B297"/>
<organism evidence="1 2">
    <name type="scientific">Arabidopsis arenosa</name>
    <name type="common">Sand rock-cress</name>
    <name type="synonym">Cardaminopsis arenosa</name>
    <dbReference type="NCBI Taxonomy" id="38785"/>
    <lineage>
        <taxon>Eukaryota</taxon>
        <taxon>Viridiplantae</taxon>
        <taxon>Streptophyta</taxon>
        <taxon>Embryophyta</taxon>
        <taxon>Tracheophyta</taxon>
        <taxon>Spermatophyta</taxon>
        <taxon>Magnoliopsida</taxon>
        <taxon>eudicotyledons</taxon>
        <taxon>Gunneridae</taxon>
        <taxon>Pentapetalae</taxon>
        <taxon>rosids</taxon>
        <taxon>malvids</taxon>
        <taxon>Brassicales</taxon>
        <taxon>Brassicaceae</taxon>
        <taxon>Camelineae</taxon>
        <taxon>Arabidopsis</taxon>
    </lineage>
</organism>
<dbReference type="InterPro" id="IPR044789">
    <property type="entry name" value="Put_A1-4-GlycosylTfrase_plant"/>
</dbReference>
<dbReference type="Proteomes" id="UP000682877">
    <property type="component" value="Chromosome 7"/>
</dbReference>
<evidence type="ECO:0000313" key="1">
    <source>
        <dbReference type="EMBL" id="CAE6186853.1"/>
    </source>
</evidence>
<proteinExistence type="predicted"/>
<dbReference type="PANTHER" id="PTHR47213">
    <property type="entry name" value="OS07G0567300 PROTEIN"/>
    <property type="match status" value="1"/>
</dbReference>
<dbReference type="EMBL" id="LR999457">
    <property type="protein sequence ID" value="CAE6186853.1"/>
    <property type="molecule type" value="Genomic_DNA"/>
</dbReference>
<accession>A0A8S2B297</accession>
<dbReference type="PANTHER" id="PTHR47213:SF1">
    <property type="entry name" value="OS07G0567300 PROTEIN"/>
    <property type="match status" value="1"/>
</dbReference>
<reference evidence="1" key="1">
    <citation type="submission" date="2021-01" db="EMBL/GenBank/DDBJ databases">
        <authorList>
            <person name="Bezrukov I."/>
        </authorList>
    </citation>
    <scope>NUCLEOTIDE SEQUENCE</scope>
</reference>
<keyword evidence="2" id="KW-1185">Reference proteome</keyword>
<evidence type="ECO:0000313" key="2">
    <source>
        <dbReference type="Proteomes" id="UP000682877"/>
    </source>
</evidence>
<gene>
    <name evidence="1" type="ORF">AARE701A_LOCUS18950</name>
</gene>
<name>A0A8S2B297_ARAAE</name>
<dbReference type="Pfam" id="PF04488">
    <property type="entry name" value="Gly_transf_sug"/>
    <property type="match status" value="1"/>
</dbReference>
<sequence length="127" mass="14733">MSLVKTLDDGKKIEKKEQNIVEFEGQVDEVTEHTHQRGLESLLSQHRDASVEVFSETVELDFFRNSFVEDSYKVAVAMPTLDELLQDTPTHVYASVWFDWRKTKFSSSHYSELVRLAALYKFSLITL</sequence>
<protein>
    <submittedName>
        <fullName evidence="1">Uncharacterized protein</fullName>
    </submittedName>
</protein>